<dbReference type="Proteomes" id="UP001642487">
    <property type="component" value="Chromosome 6"/>
</dbReference>
<organism evidence="2 3">
    <name type="scientific">Citrullus colocynthis</name>
    <name type="common">colocynth</name>
    <dbReference type="NCBI Taxonomy" id="252529"/>
    <lineage>
        <taxon>Eukaryota</taxon>
        <taxon>Viridiplantae</taxon>
        <taxon>Streptophyta</taxon>
        <taxon>Embryophyta</taxon>
        <taxon>Tracheophyta</taxon>
        <taxon>Spermatophyta</taxon>
        <taxon>Magnoliopsida</taxon>
        <taxon>eudicotyledons</taxon>
        <taxon>Gunneridae</taxon>
        <taxon>Pentapetalae</taxon>
        <taxon>rosids</taxon>
        <taxon>fabids</taxon>
        <taxon>Cucurbitales</taxon>
        <taxon>Cucurbitaceae</taxon>
        <taxon>Benincaseae</taxon>
        <taxon>Citrullus</taxon>
    </lineage>
</organism>
<keyword evidence="3" id="KW-1185">Reference proteome</keyword>
<evidence type="ECO:0000313" key="2">
    <source>
        <dbReference type="EMBL" id="CAK9323990.1"/>
    </source>
</evidence>
<feature type="non-terminal residue" evidence="2">
    <location>
        <position position="1"/>
    </location>
</feature>
<accession>A0ABP0YZ49</accession>
<protein>
    <submittedName>
        <fullName evidence="2">Uncharacterized protein</fullName>
    </submittedName>
</protein>
<reference evidence="2 3" key="1">
    <citation type="submission" date="2024-03" db="EMBL/GenBank/DDBJ databases">
        <authorList>
            <person name="Gkanogiannis A."/>
            <person name="Becerra Lopez-Lavalle L."/>
        </authorList>
    </citation>
    <scope>NUCLEOTIDE SEQUENCE [LARGE SCALE GENOMIC DNA]</scope>
</reference>
<gene>
    <name evidence="2" type="ORF">CITCOLO1_LOCUS16206</name>
</gene>
<evidence type="ECO:0000313" key="3">
    <source>
        <dbReference type="Proteomes" id="UP001642487"/>
    </source>
</evidence>
<name>A0ABP0YZ49_9ROSI</name>
<feature type="region of interest" description="Disordered" evidence="1">
    <location>
        <begin position="1"/>
        <end position="25"/>
    </location>
</feature>
<sequence length="57" mass="6063">RTERGKSSLPTARPCGSDGGGATSVDTDRLRLAKVAVTICWHGKQSDVRKKESFSTG</sequence>
<dbReference type="EMBL" id="OZ021740">
    <property type="protein sequence ID" value="CAK9323990.1"/>
    <property type="molecule type" value="Genomic_DNA"/>
</dbReference>
<proteinExistence type="predicted"/>
<evidence type="ECO:0000256" key="1">
    <source>
        <dbReference type="SAM" id="MobiDB-lite"/>
    </source>
</evidence>